<dbReference type="Proteomes" id="UP000253436">
    <property type="component" value="Unassembled WGS sequence"/>
</dbReference>
<feature type="domain" description="Glycosyl transferase family 1" evidence="2">
    <location>
        <begin position="201"/>
        <end position="334"/>
    </location>
</feature>
<keyword evidence="4" id="KW-1185">Reference proteome</keyword>
<dbReference type="RefSeq" id="WP_114310012.1">
    <property type="nucleotide sequence ID" value="NZ_QPJO01000003.1"/>
</dbReference>
<protein>
    <submittedName>
        <fullName evidence="3">Glycosyltransferase involved in cell wall biosynthesis</fullName>
    </submittedName>
</protein>
<dbReference type="OrthoDB" id="9801573at2"/>
<dbReference type="GO" id="GO:0009103">
    <property type="term" value="P:lipopolysaccharide biosynthetic process"/>
    <property type="evidence" value="ECO:0007669"/>
    <property type="project" value="TreeGrafter"/>
</dbReference>
<evidence type="ECO:0000313" key="4">
    <source>
        <dbReference type="Proteomes" id="UP000253436"/>
    </source>
</evidence>
<evidence type="ECO:0000313" key="3">
    <source>
        <dbReference type="EMBL" id="RCW91505.1"/>
    </source>
</evidence>
<dbReference type="Pfam" id="PF00534">
    <property type="entry name" value="Glycos_transf_1"/>
    <property type="match status" value="1"/>
</dbReference>
<name>A0A368ZFZ6_9FLAO</name>
<keyword evidence="1 3" id="KW-0808">Transferase</keyword>
<proteinExistence type="predicted"/>
<evidence type="ECO:0000256" key="1">
    <source>
        <dbReference type="ARBA" id="ARBA00022679"/>
    </source>
</evidence>
<reference evidence="3 4" key="1">
    <citation type="submission" date="2018-07" db="EMBL/GenBank/DDBJ databases">
        <title>Genomic Encyclopedia of Type Strains, Phase III (KMG-III): the genomes of soil and plant-associated and newly described type strains.</title>
        <authorList>
            <person name="Whitman W."/>
        </authorList>
    </citation>
    <scope>NUCLEOTIDE SEQUENCE [LARGE SCALE GENOMIC DNA]</scope>
    <source>
        <strain evidence="3 4">CECT 7958</strain>
    </source>
</reference>
<evidence type="ECO:0000259" key="2">
    <source>
        <dbReference type="Pfam" id="PF00534"/>
    </source>
</evidence>
<dbReference type="Gene3D" id="3.40.50.2000">
    <property type="entry name" value="Glycogen Phosphorylase B"/>
    <property type="match status" value="1"/>
</dbReference>
<gene>
    <name evidence="3" type="ORF">DFQ08_103335</name>
</gene>
<dbReference type="PANTHER" id="PTHR46401:SF2">
    <property type="entry name" value="GLYCOSYLTRANSFERASE WBBK-RELATED"/>
    <property type="match status" value="1"/>
</dbReference>
<dbReference type="CDD" id="cd03801">
    <property type="entry name" value="GT4_PimA-like"/>
    <property type="match status" value="1"/>
</dbReference>
<accession>A0A368ZFZ6</accession>
<dbReference type="PANTHER" id="PTHR46401">
    <property type="entry name" value="GLYCOSYLTRANSFERASE WBBK-RELATED"/>
    <property type="match status" value="1"/>
</dbReference>
<dbReference type="SUPFAM" id="SSF53756">
    <property type="entry name" value="UDP-Glycosyltransferase/glycogen phosphorylase"/>
    <property type="match status" value="1"/>
</dbReference>
<dbReference type="InterPro" id="IPR001296">
    <property type="entry name" value="Glyco_trans_1"/>
</dbReference>
<dbReference type="GO" id="GO:0016757">
    <property type="term" value="F:glycosyltransferase activity"/>
    <property type="evidence" value="ECO:0007669"/>
    <property type="project" value="InterPro"/>
</dbReference>
<sequence>MPKTIKILLSEHGLPDTKNGSWTQRLKYFLESDYNIFDYVVCGPTTSQQKLKKVKTIYCKVVNNRFLLKLFPNIKFKNFMNPLKEIIGNNDNVIICVMDNIRLNNELSLFLEQNNLKSKVTIVFYNCGFSYYLEDREHIKFCKNIDKMIFLTQSAYEYNKAKYSEFIPEVSVLHNPVDKKQFKLISKETKTSLLQGYDLQGKTVFLWLSHNRPKKGLKVILKAWSIWAKDRTDVELLIVGVASENTLENVKFLGKIASNEVHTFYKLAHIYLFPTLWKEGFGLSLAQAISSGCYCLAAANGGVKDFMFKSDGKFIEHPNFIKDWISGMEEAYQNVKGGWKNETAGSQILSLEQWSEKFADSIVNSEKEIK</sequence>
<comment type="caution">
    <text evidence="3">The sequence shown here is derived from an EMBL/GenBank/DDBJ whole genome shotgun (WGS) entry which is preliminary data.</text>
</comment>
<organism evidence="3 4">
    <name type="scientific">Winogradskyella arenosi</name>
    <dbReference type="NCBI Taxonomy" id="533325"/>
    <lineage>
        <taxon>Bacteria</taxon>
        <taxon>Pseudomonadati</taxon>
        <taxon>Bacteroidota</taxon>
        <taxon>Flavobacteriia</taxon>
        <taxon>Flavobacteriales</taxon>
        <taxon>Flavobacteriaceae</taxon>
        <taxon>Winogradskyella</taxon>
    </lineage>
</organism>
<dbReference type="EMBL" id="QPJO01000003">
    <property type="protein sequence ID" value="RCW91505.1"/>
    <property type="molecule type" value="Genomic_DNA"/>
</dbReference>
<dbReference type="AlphaFoldDB" id="A0A368ZFZ6"/>